<evidence type="ECO:0000313" key="3">
    <source>
        <dbReference type="Proteomes" id="UP000290244"/>
    </source>
</evidence>
<organism evidence="2 3">
    <name type="scientific">Litorilituus sediminis</name>
    <dbReference type="NCBI Taxonomy" id="718192"/>
    <lineage>
        <taxon>Bacteria</taxon>
        <taxon>Pseudomonadati</taxon>
        <taxon>Pseudomonadota</taxon>
        <taxon>Gammaproteobacteria</taxon>
        <taxon>Alteromonadales</taxon>
        <taxon>Colwelliaceae</taxon>
        <taxon>Litorilituus</taxon>
    </lineage>
</organism>
<comment type="similarity">
    <text evidence="1">Belongs to the bacterial solute-binding protein 3 family.</text>
</comment>
<accession>A0A4P6PA70</accession>
<dbReference type="Proteomes" id="UP000290244">
    <property type="component" value="Chromosome"/>
</dbReference>
<dbReference type="OrthoDB" id="245568at2"/>
<sequence length="234" mass="26310">MKAILFLFTIITTLYIPITHAQTSITLAVENSWPPYADQNGNGISKQILQKALAHQGVQVSFVTVPYARALHLAEIGKVDGAFNVTKQASTLKKFTFGQEPILIASASYYYSQNTRFDYKSVADIPSGTSIAVILGYEYGDKYEQQRHRFDEVKVSSQEQIIKLLRSNRVDMAIMFDEVASYYLKQMQLSEQAISKGHINHTSDIYVAFNKEKALEDVIKKLDSGLKATRSLNK</sequence>
<reference evidence="2 3" key="1">
    <citation type="submission" date="2018-12" db="EMBL/GenBank/DDBJ databases">
        <title>Complete genome of Litorilituus sediminis.</title>
        <authorList>
            <person name="Liu A."/>
            <person name="Rong J."/>
        </authorList>
    </citation>
    <scope>NUCLEOTIDE SEQUENCE [LARGE SCALE GENOMIC DNA]</scope>
    <source>
        <strain evidence="2 3">JCM 17549</strain>
    </source>
</reference>
<dbReference type="KEGG" id="lsd:EMK97_12680"/>
<gene>
    <name evidence="2" type="ORF">EMK97_12680</name>
</gene>
<name>A0A4P6PA70_9GAMM</name>
<dbReference type="SUPFAM" id="SSF53850">
    <property type="entry name" value="Periplasmic binding protein-like II"/>
    <property type="match status" value="1"/>
</dbReference>
<dbReference type="AlphaFoldDB" id="A0A4P6PA70"/>
<proteinExistence type="inferred from homology"/>
<evidence type="ECO:0000313" key="2">
    <source>
        <dbReference type="EMBL" id="QBG36512.1"/>
    </source>
</evidence>
<dbReference type="PANTHER" id="PTHR35936">
    <property type="entry name" value="MEMBRANE-BOUND LYTIC MUREIN TRANSGLYCOSYLASE F"/>
    <property type="match status" value="1"/>
</dbReference>
<dbReference type="RefSeq" id="WP_130602732.1">
    <property type="nucleotide sequence ID" value="NZ_CP034759.1"/>
</dbReference>
<dbReference type="Gene3D" id="3.40.190.10">
    <property type="entry name" value="Periplasmic binding protein-like II"/>
    <property type="match status" value="2"/>
</dbReference>
<evidence type="ECO:0000256" key="1">
    <source>
        <dbReference type="ARBA" id="ARBA00010333"/>
    </source>
</evidence>
<protein>
    <submittedName>
        <fullName evidence="2">Transporter substrate-binding domain-containing protein</fullName>
    </submittedName>
</protein>
<dbReference type="PANTHER" id="PTHR35936:SF25">
    <property type="entry name" value="ABC TRANSPORTER SUBSTRATE-BINDING PROTEIN"/>
    <property type="match status" value="1"/>
</dbReference>
<keyword evidence="3" id="KW-1185">Reference proteome</keyword>
<dbReference type="EMBL" id="CP034759">
    <property type="protein sequence ID" value="QBG36512.1"/>
    <property type="molecule type" value="Genomic_DNA"/>
</dbReference>